<dbReference type="PANTHER" id="PTHR24422">
    <property type="entry name" value="CHEMOTAXIS PROTEIN METHYLTRANSFERASE"/>
    <property type="match status" value="1"/>
</dbReference>
<dbReference type="Proteomes" id="UP000248916">
    <property type="component" value="Unassembled WGS sequence"/>
</dbReference>
<dbReference type="PANTHER" id="PTHR24422:SF19">
    <property type="entry name" value="CHEMOTAXIS PROTEIN METHYLTRANSFERASE"/>
    <property type="match status" value="1"/>
</dbReference>
<feature type="binding site" evidence="6">
    <location>
        <begin position="229"/>
        <end position="230"/>
    </location>
    <ligand>
        <name>S-adenosyl-L-methionine</name>
        <dbReference type="ChEBI" id="CHEBI:59789"/>
    </ligand>
</feature>
<accession>A0A2W7MUY4</accession>
<dbReference type="Gene3D" id="1.10.155.10">
    <property type="entry name" value="Chemotaxis receptor methyltransferase CheR, N-terminal domain"/>
    <property type="match status" value="1"/>
</dbReference>
<dbReference type="SMART" id="SM00138">
    <property type="entry name" value="MeTrc"/>
    <property type="match status" value="1"/>
</dbReference>
<dbReference type="EMBL" id="QKZL01000032">
    <property type="protein sequence ID" value="PZX11353.1"/>
    <property type="molecule type" value="Genomic_DNA"/>
</dbReference>
<dbReference type="PIRSF" id="PIRSF000410">
    <property type="entry name" value="CheR"/>
    <property type="match status" value="1"/>
</dbReference>
<dbReference type="PRINTS" id="PR00996">
    <property type="entry name" value="CHERMTFRASE"/>
</dbReference>
<dbReference type="AlphaFoldDB" id="A0A2W7MUY4"/>
<proteinExistence type="predicted"/>
<dbReference type="InterPro" id="IPR029063">
    <property type="entry name" value="SAM-dependent_MTases_sf"/>
</dbReference>
<dbReference type="Pfam" id="PF03705">
    <property type="entry name" value="CheR_N"/>
    <property type="match status" value="1"/>
</dbReference>
<evidence type="ECO:0000313" key="8">
    <source>
        <dbReference type="EMBL" id="PZX11353.1"/>
    </source>
</evidence>
<comment type="function">
    <text evidence="5">Methylation of the membrane-bound methyl-accepting chemotaxis proteins (MCP) to form gamma-glutamyl methyl ester residues in MCP.</text>
</comment>
<sequence>MTHPTADLSAGMAPELTMEQFRHIAAMLRDRTGIVLADGAQKFVVARLAKRLRRLGHRGFDVYLSLVTSPAGAGEFDLMIDALTTNTTRFFREPGHFDFLASRVLPRLIRKAREGGRVRFWSAACSSGEEPYSLAATILEAFPDAALYDVRILATDINREMLCRAEAGLYDIQAGRDLTPALRAALFDPSEDEGQAAIRPELRALITFRYMNFMEPWPVTGPFDVIFCRNAAIYMDTATQQKLWADFERVLDAEGTLFIGHSERIGSSLSHRLELVAPTAYRRPMTRIAPTSLAV</sequence>
<feature type="binding site" evidence="6">
    <location>
        <position position="86"/>
    </location>
    <ligand>
        <name>S-adenosyl-L-methionine</name>
        <dbReference type="ChEBI" id="CHEBI:59789"/>
    </ligand>
</feature>
<feature type="binding site" evidence="6">
    <location>
        <position position="88"/>
    </location>
    <ligand>
        <name>S-adenosyl-L-methionine</name>
        <dbReference type="ChEBI" id="CHEBI:59789"/>
    </ligand>
</feature>
<evidence type="ECO:0000256" key="2">
    <source>
        <dbReference type="ARBA" id="ARBA00022603"/>
    </source>
</evidence>
<protein>
    <recommendedName>
        <fullName evidence="5">Chemotaxis protein methyltransferase</fullName>
        <ecNumber evidence="5">2.1.1.80</ecNumber>
    </recommendedName>
</protein>
<keyword evidence="2 5" id="KW-0489">Methyltransferase</keyword>
<keyword evidence="3 5" id="KW-0808">Transferase</keyword>
<feature type="binding site" evidence="6">
    <location>
        <position position="130"/>
    </location>
    <ligand>
        <name>S-adenosyl-L-methionine</name>
        <dbReference type="ChEBI" id="CHEBI:59789"/>
    </ligand>
</feature>
<dbReference type="SUPFAM" id="SSF47757">
    <property type="entry name" value="Chemotaxis receptor methyltransferase CheR, N-terminal domain"/>
    <property type="match status" value="1"/>
</dbReference>
<dbReference type="GO" id="GO:0032259">
    <property type="term" value="P:methylation"/>
    <property type="evidence" value="ECO:0007669"/>
    <property type="project" value="UniProtKB-KW"/>
</dbReference>
<dbReference type="OrthoDB" id="9816309at2"/>
<evidence type="ECO:0000256" key="1">
    <source>
        <dbReference type="ARBA" id="ARBA00001541"/>
    </source>
</evidence>
<feature type="binding site" evidence="6">
    <location>
        <position position="92"/>
    </location>
    <ligand>
        <name>S-adenosyl-L-methionine</name>
        <dbReference type="ChEBI" id="CHEBI:59789"/>
    </ligand>
</feature>
<dbReference type="Pfam" id="PF01739">
    <property type="entry name" value="CheR"/>
    <property type="match status" value="1"/>
</dbReference>
<dbReference type="InterPro" id="IPR022642">
    <property type="entry name" value="CheR_C"/>
</dbReference>
<comment type="caution">
    <text evidence="8">The sequence shown here is derived from an EMBL/GenBank/DDBJ whole genome shotgun (WGS) entry which is preliminary data.</text>
</comment>
<keyword evidence="9" id="KW-1185">Reference proteome</keyword>
<evidence type="ECO:0000256" key="6">
    <source>
        <dbReference type="PIRSR" id="PIRSR000410-1"/>
    </source>
</evidence>
<dbReference type="Gene3D" id="3.40.50.150">
    <property type="entry name" value="Vaccinia Virus protein VP39"/>
    <property type="match status" value="1"/>
</dbReference>
<feature type="binding site" evidence="6">
    <location>
        <position position="156"/>
    </location>
    <ligand>
        <name>S-adenosyl-L-methionine</name>
        <dbReference type="ChEBI" id="CHEBI:59789"/>
    </ligand>
</feature>
<dbReference type="InterPro" id="IPR022641">
    <property type="entry name" value="CheR_N"/>
</dbReference>
<dbReference type="InterPro" id="IPR036804">
    <property type="entry name" value="CheR_N_sf"/>
</dbReference>
<gene>
    <name evidence="8" type="ORF">LX81_03944</name>
</gene>
<evidence type="ECO:0000256" key="3">
    <source>
        <dbReference type="ARBA" id="ARBA00022679"/>
    </source>
</evidence>
<organism evidence="8 9">
    <name type="scientific">Palleronia aestuarii</name>
    <dbReference type="NCBI Taxonomy" id="568105"/>
    <lineage>
        <taxon>Bacteria</taxon>
        <taxon>Pseudomonadati</taxon>
        <taxon>Pseudomonadota</taxon>
        <taxon>Alphaproteobacteria</taxon>
        <taxon>Rhodobacterales</taxon>
        <taxon>Roseobacteraceae</taxon>
        <taxon>Palleronia</taxon>
    </lineage>
</organism>
<dbReference type="InterPro" id="IPR026024">
    <property type="entry name" value="Chemotaxis_MeTrfase_CheR"/>
</dbReference>
<dbReference type="InterPro" id="IPR050903">
    <property type="entry name" value="Bact_Chemotaxis_MeTrfase"/>
</dbReference>
<dbReference type="PROSITE" id="PS50123">
    <property type="entry name" value="CHER"/>
    <property type="match status" value="1"/>
</dbReference>
<feature type="domain" description="CheR-type methyltransferase" evidence="7">
    <location>
        <begin position="9"/>
        <end position="286"/>
    </location>
</feature>
<evidence type="ECO:0000313" key="9">
    <source>
        <dbReference type="Proteomes" id="UP000248916"/>
    </source>
</evidence>
<name>A0A2W7MUY4_9RHOB</name>
<evidence type="ECO:0000256" key="5">
    <source>
        <dbReference type="PIRNR" id="PIRNR000410"/>
    </source>
</evidence>
<keyword evidence="4 5" id="KW-0949">S-adenosyl-L-methionine</keyword>
<comment type="catalytic activity">
    <reaction evidence="1 5">
        <text>L-glutamyl-[protein] + S-adenosyl-L-methionine = [protein]-L-glutamate 5-O-methyl ester + S-adenosyl-L-homocysteine</text>
        <dbReference type="Rhea" id="RHEA:24452"/>
        <dbReference type="Rhea" id="RHEA-COMP:10208"/>
        <dbReference type="Rhea" id="RHEA-COMP:10311"/>
        <dbReference type="ChEBI" id="CHEBI:29973"/>
        <dbReference type="ChEBI" id="CHEBI:57856"/>
        <dbReference type="ChEBI" id="CHEBI:59789"/>
        <dbReference type="ChEBI" id="CHEBI:82795"/>
        <dbReference type="EC" id="2.1.1.80"/>
    </reaction>
</comment>
<dbReference type="InterPro" id="IPR000780">
    <property type="entry name" value="CheR_MeTrfase"/>
</dbReference>
<dbReference type="EC" id="2.1.1.80" evidence="5"/>
<evidence type="ECO:0000259" key="7">
    <source>
        <dbReference type="PROSITE" id="PS50123"/>
    </source>
</evidence>
<evidence type="ECO:0000256" key="4">
    <source>
        <dbReference type="ARBA" id="ARBA00022691"/>
    </source>
</evidence>
<reference evidence="8 9" key="1">
    <citation type="submission" date="2018-06" db="EMBL/GenBank/DDBJ databases">
        <title>Genomic Encyclopedia of Archaeal and Bacterial Type Strains, Phase II (KMG-II): from individual species to whole genera.</title>
        <authorList>
            <person name="Goeker M."/>
        </authorList>
    </citation>
    <scope>NUCLEOTIDE SEQUENCE [LARGE SCALE GENOMIC DNA]</scope>
    <source>
        <strain evidence="8 9">DSM 22009</strain>
    </source>
</reference>
<dbReference type="SUPFAM" id="SSF53335">
    <property type="entry name" value="S-adenosyl-L-methionine-dependent methyltransferases"/>
    <property type="match status" value="1"/>
</dbReference>
<dbReference type="GO" id="GO:0008983">
    <property type="term" value="F:protein-glutamate O-methyltransferase activity"/>
    <property type="evidence" value="ECO:0007669"/>
    <property type="project" value="UniProtKB-EC"/>
</dbReference>